<dbReference type="PANTHER" id="PTHR21248">
    <property type="entry name" value="CARDIOLIPIN SYNTHASE"/>
    <property type="match status" value="1"/>
</dbReference>
<dbReference type="PROSITE" id="PS50035">
    <property type="entry name" value="PLD"/>
    <property type="match status" value="2"/>
</dbReference>
<keyword evidence="1" id="KW-0732">Signal</keyword>
<dbReference type="PANTHER" id="PTHR21248:SF22">
    <property type="entry name" value="PHOSPHOLIPASE D"/>
    <property type="match status" value="1"/>
</dbReference>
<feature type="chain" id="PRO_5012463883" description="PLD phosphodiesterase domain-containing protein" evidence="1">
    <location>
        <begin position="23"/>
        <end position="672"/>
    </location>
</feature>
<keyword evidence="4" id="KW-1185">Reference proteome</keyword>
<dbReference type="CDD" id="cd09159">
    <property type="entry name" value="PLDc_ybhO_like_2"/>
    <property type="match status" value="1"/>
</dbReference>
<feature type="domain" description="PLD phosphodiesterase" evidence="2">
    <location>
        <begin position="591"/>
        <end position="617"/>
    </location>
</feature>
<dbReference type="InterPro" id="IPR001736">
    <property type="entry name" value="PLipase_D/transphosphatidylase"/>
</dbReference>
<dbReference type="InterPro" id="IPR025202">
    <property type="entry name" value="PLD-like_dom"/>
</dbReference>
<dbReference type="RefSeq" id="WP_087288518.1">
    <property type="nucleotide sequence ID" value="NZ_NFJD01000003.1"/>
</dbReference>
<dbReference type="Pfam" id="PF13091">
    <property type="entry name" value="PLDc_2"/>
    <property type="match status" value="2"/>
</dbReference>
<feature type="signal peptide" evidence="1">
    <location>
        <begin position="1"/>
        <end position="22"/>
    </location>
</feature>
<dbReference type="GO" id="GO:0030572">
    <property type="term" value="F:phosphatidyltransferase activity"/>
    <property type="evidence" value="ECO:0007669"/>
    <property type="project" value="UniProtKB-ARBA"/>
</dbReference>
<proteinExistence type="predicted"/>
<evidence type="ECO:0000313" key="4">
    <source>
        <dbReference type="Proteomes" id="UP000196368"/>
    </source>
</evidence>
<sequence>MRKLRLLVCVFLCFSLGACVHNARKQEALRRVAAHEVEPADAFLSGHTLYIQYDYQGESFFFTADLTAAKSEGNVDIVPLLPRLVRNPEKLDHSRRVVIVGREWTDVLRRTIEPLIPPKQGQGVLLFIQNYETVLLRRADGTPDLVQLKDAPGDIEIVGHIEARQFDVLVSEQLKKMVAATGEPYTRFLLRLDGVPASPFIYLDTAKNANVQLQLPDYYEVKKEMTSLGFSTAFVYSFFVKSHLFSTLKAPFTTVHRLAAFGTSTVYAALPPHAWDLKEVPPLNASGEEMDLADFNRWLDKKISRQNYKAFVTLLIDGEEFFPHFMLAMQRAQESIFTNVYIFMADPYGLSIADVMKARANEGIDVRVIVDELNTVLNSGKNPELKTSETFIMPKYITSYLRKDSKAKARTHLNPWGTFDHSKVYIIDRKLAYTGGMNIGQEYRYTWHDMMVALQGPVVGRLVKTFYENWSFTGWGGDYAAAYRKLFSKRQREANREAPGMIDVRLMYTKPNDSEIFDAQREAIRRAKKRIYIQNAYFSDDRIIKELIDARGRGVDVRVILPGENDVGIMDVNNRAMANKLLKNGVRVYFYNGMSHVKAAVYDGWAVIGTANFDKMSLYINKEMSLGISDPAFVAELTERLFEKDFQNSKELTEPLDIAWTSVIVTALTNQM</sequence>
<name>A0A1Y4DFR0_9BACT</name>
<dbReference type="PROSITE" id="PS51257">
    <property type="entry name" value="PROKAR_LIPOPROTEIN"/>
    <property type="match status" value="1"/>
</dbReference>
<accession>A0A1Y4DFR0</accession>
<dbReference type="SMART" id="SM00155">
    <property type="entry name" value="PLDc"/>
    <property type="match status" value="2"/>
</dbReference>
<evidence type="ECO:0000313" key="3">
    <source>
        <dbReference type="EMBL" id="OUO56519.1"/>
    </source>
</evidence>
<protein>
    <recommendedName>
        <fullName evidence="2">PLD phosphodiesterase domain-containing protein</fullName>
    </recommendedName>
</protein>
<organism evidence="3 4">
    <name type="scientific">Candidatus Avelusimicrobium gallicola</name>
    <dbReference type="NCBI Taxonomy" id="2562704"/>
    <lineage>
        <taxon>Bacteria</taxon>
        <taxon>Pseudomonadati</taxon>
        <taxon>Elusimicrobiota</taxon>
        <taxon>Elusimicrobia</taxon>
        <taxon>Elusimicrobiales</taxon>
        <taxon>Elusimicrobiaceae</taxon>
        <taxon>Candidatus Avelusimicrobium</taxon>
    </lineage>
</organism>
<evidence type="ECO:0000259" key="2">
    <source>
        <dbReference type="PROSITE" id="PS50035"/>
    </source>
</evidence>
<feature type="domain" description="PLD phosphodiesterase" evidence="2">
    <location>
        <begin position="416"/>
        <end position="443"/>
    </location>
</feature>
<gene>
    <name evidence="3" type="ORF">B5F75_04820</name>
</gene>
<dbReference type="EMBL" id="NFJD01000003">
    <property type="protein sequence ID" value="OUO56519.1"/>
    <property type="molecule type" value="Genomic_DNA"/>
</dbReference>
<dbReference type="Proteomes" id="UP000196368">
    <property type="component" value="Unassembled WGS sequence"/>
</dbReference>
<dbReference type="SUPFAM" id="SSF56024">
    <property type="entry name" value="Phospholipase D/nuclease"/>
    <property type="match status" value="2"/>
</dbReference>
<dbReference type="AlphaFoldDB" id="A0A1Y4DFR0"/>
<comment type="caution">
    <text evidence="3">The sequence shown here is derived from an EMBL/GenBank/DDBJ whole genome shotgun (WGS) entry which is preliminary data.</text>
</comment>
<dbReference type="Gene3D" id="3.30.870.10">
    <property type="entry name" value="Endonuclease Chain A"/>
    <property type="match status" value="2"/>
</dbReference>
<reference evidence="4" key="1">
    <citation type="submission" date="2017-04" db="EMBL/GenBank/DDBJ databases">
        <title>Function of individual gut microbiota members based on whole genome sequencing of pure cultures obtained from chicken caecum.</title>
        <authorList>
            <person name="Medvecky M."/>
            <person name="Cejkova D."/>
            <person name="Polansky O."/>
            <person name="Karasova D."/>
            <person name="Kubasova T."/>
            <person name="Cizek A."/>
            <person name="Rychlik I."/>
        </authorList>
    </citation>
    <scope>NUCLEOTIDE SEQUENCE [LARGE SCALE GENOMIC DNA]</scope>
    <source>
        <strain evidence="4">An273</strain>
    </source>
</reference>
<dbReference type="GO" id="GO:0032049">
    <property type="term" value="P:cardiolipin biosynthetic process"/>
    <property type="evidence" value="ECO:0007669"/>
    <property type="project" value="UniProtKB-ARBA"/>
</dbReference>
<evidence type="ECO:0000256" key="1">
    <source>
        <dbReference type="SAM" id="SignalP"/>
    </source>
</evidence>
<dbReference type="OrthoDB" id="190204at2"/>